<reference evidence="6 7" key="1">
    <citation type="submission" date="2016-10" db="EMBL/GenBank/DDBJ databases">
        <title>The whole genome sequencing and assembly of L. cotyniformis subsp. torquens DSM 20004 strain.</title>
        <authorList>
            <person name="Park M.-K."/>
            <person name="Lee Y.-J."/>
            <person name="Yi H."/>
            <person name="Bahn Y.-S."/>
            <person name="Kim J.F."/>
            <person name="Lee D.-W."/>
        </authorList>
    </citation>
    <scope>NUCLEOTIDE SEQUENCE [LARGE SCALE GENOMIC DNA]</scope>
    <source>
        <strain evidence="6 7">DSM 20004</strain>
    </source>
</reference>
<name>A0A2D1KL94_9LACO</name>
<keyword evidence="5" id="KW-0472">Membrane</keyword>
<keyword evidence="7" id="KW-1185">Reference proteome</keyword>
<sequence length="174" mass="18501">MNSGLKFTLPFNNEEGVTIEFLVELLAIIILNIVLSGDNAVVIALATRKLVRAQRRKAIVIGTIGAVILRIILMLIAMQLLTIPFVKVLGSVLLFYIAYDLVKPDNDMAAKSVKSGQTFVSAVGTIVMADLIMSLDNVLAIAGAANGSVLLAIIGLVISIPIVVFASQIILTQD</sequence>
<dbReference type="Proteomes" id="UP000223559">
    <property type="component" value="Chromosome"/>
</dbReference>
<evidence type="ECO:0000256" key="3">
    <source>
        <dbReference type="ARBA" id="ARBA00022692"/>
    </source>
</evidence>
<evidence type="ECO:0000256" key="2">
    <source>
        <dbReference type="ARBA" id="ARBA00007511"/>
    </source>
</evidence>
<keyword evidence="3" id="KW-0812">Transmembrane</keyword>
<dbReference type="NCBIfam" id="TIGR03717">
    <property type="entry name" value="R_switched_YjbE"/>
    <property type="match status" value="1"/>
</dbReference>
<protein>
    <submittedName>
        <fullName evidence="6">Uncharacterized protein</fullName>
    </submittedName>
</protein>
<dbReference type="KEGG" id="lcy:LC20004_02545"/>
<gene>
    <name evidence="6" type="ORF">LC20004_02545</name>
</gene>
<evidence type="ECO:0000256" key="4">
    <source>
        <dbReference type="ARBA" id="ARBA00022989"/>
    </source>
</evidence>
<dbReference type="InterPro" id="IPR022301">
    <property type="entry name" value="Integral_membrane_YjbE"/>
</dbReference>
<dbReference type="RefSeq" id="WP_010013353.1">
    <property type="nucleotide sequence ID" value="NZ_AEOS01000142.1"/>
</dbReference>
<organism evidence="6 7">
    <name type="scientific">Loigolactobacillus coryniformis subsp. torquens DSM 20004 = KCTC 3535</name>
    <dbReference type="NCBI Taxonomy" id="1423822"/>
    <lineage>
        <taxon>Bacteria</taxon>
        <taxon>Bacillati</taxon>
        <taxon>Bacillota</taxon>
        <taxon>Bacilli</taxon>
        <taxon>Lactobacillales</taxon>
        <taxon>Lactobacillaceae</taxon>
        <taxon>Loigolactobacillus</taxon>
    </lineage>
</organism>
<proteinExistence type="inferred from homology"/>
<keyword evidence="4" id="KW-1133">Transmembrane helix</keyword>
<dbReference type="InterPro" id="IPR005496">
    <property type="entry name" value="Integral_membrane_TerC"/>
</dbReference>
<dbReference type="AlphaFoldDB" id="A0A2D1KL94"/>
<evidence type="ECO:0000313" key="7">
    <source>
        <dbReference type="Proteomes" id="UP000223559"/>
    </source>
</evidence>
<dbReference type="PANTHER" id="PTHR30238:SF4">
    <property type="entry name" value="SLL1022 PROTEIN"/>
    <property type="match status" value="1"/>
</dbReference>
<accession>A0A2D1KL94</accession>
<evidence type="ECO:0000256" key="5">
    <source>
        <dbReference type="ARBA" id="ARBA00023136"/>
    </source>
</evidence>
<comment type="subcellular location">
    <subcellularLocation>
        <location evidence="1">Membrane</location>
        <topology evidence="1">Multi-pass membrane protein</topology>
    </subcellularLocation>
</comment>
<dbReference type="GO" id="GO:0016020">
    <property type="term" value="C:membrane"/>
    <property type="evidence" value="ECO:0007669"/>
    <property type="project" value="UniProtKB-SubCell"/>
</dbReference>
<dbReference type="EMBL" id="CP017697">
    <property type="protein sequence ID" value="ATO42866.1"/>
    <property type="molecule type" value="Genomic_DNA"/>
</dbReference>
<evidence type="ECO:0000313" key="6">
    <source>
        <dbReference type="EMBL" id="ATO42866.1"/>
    </source>
</evidence>
<dbReference type="Pfam" id="PF03741">
    <property type="entry name" value="TerC"/>
    <property type="match status" value="1"/>
</dbReference>
<comment type="similarity">
    <text evidence="2">Belongs to the TerC family.</text>
</comment>
<dbReference type="PANTHER" id="PTHR30238">
    <property type="entry name" value="MEMBRANE BOUND PREDICTED REDOX MODULATOR"/>
    <property type="match status" value="1"/>
</dbReference>
<evidence type="ECO:0000256" key="1">
    <source>
        <dbReference type="ARBA" id="ARBA00004141"/>
    </source>
</evidence>